<name>A0A8S4R530_9NEOP</name>
<dbReference type="AlphaFoldDB" id="A0A8S4R530"/>
<dbReference type="Proteomes" id="UP000838756">
    <property type="component" value="Unassembled WGS sequence"/>
</dbReference>
<proteinExistence type="predicted"/>
<sequence>MALKSGVSFIRLKRLFHGIRLLSTHTRPEISQNGSKTAAFPGATAPYVTEMKILNEHSYDPIPIYRVLDNSGEVIDKT</sequence>
<gene>
    <name evidence="1" type="primary">jg2414</name>
    <name evidence="1" type="ORF">PAEG_LOCUS8287</name>
</gene>
<protein>
    <submittedName>
        <fullName evidence="1">Jg2414 protein</fullName>
    </submittedName>
</protein>
<feature type="non-terminal residue" evidence="1">
    <location>
        <position position="1"/>
    </location>
</feature>
<dbReference type="OrthoDB" id="3845at2759"/>
<comment type="caution">
    <text evidence="1">The sequence shown here is derived from an EMBL/GenBank/DDBJ whole genome shotgun (WGS) entry which is preliminary data.</text>
</comment>
<keyword evidence="2" id="KW-1185">Reference proteome</keyword>
<evidence type="ECO:0000313" key="2">
    <source>
        <dbReference type="Proteomes" id="UP000838756"/>
    </source>
</evidence>
<organism evidence="1 2">
    <name type="scientific">Pararge aegeria aegeria</name>
    <dbReference type="NCBI Taxonomy" id="348720"/>
    <lineage>
        <taxon>Eukaryota</taxon>
        <taxon>Metazoa</taxon>
        <taxon>Ecdysozoa</taxon>
        <taxon>Arthropoda</taxon>
        <taxon>Hexapoda</taxon>
        <taxon>Insecta</taxon>
        <taxon>Pterygota</taxon>
        <taxon>Neoptera</taxon>
        <taxon>Endopterygota</taxon>
        <taxon>Lepidoptera</taxon>
        <taxon>Glossata</taxon>
        <taxon>Ditrysia</taxon>
        <taxon>Papilionoidea</taxon>
        <taxon>Nymphalidae</taxon>
        <taxon>Satyrinae</taxon>
        <taxon>Satyrini</taxon>
        <taxon>Parargina</taxon>
        <taxon>Pararge</taxon>
    </lineage>
</organism>
<dbReference type="EMBL" id="CAKXAJ010023996">
    <property type="protein sequence ID" value="CAH2228327.1"/>
    <property type="molecule type" value="Genomic_DNA"/>
</dbReference>
<accession>A0A8S4R530</accession>
<evidence type="ECO:0000313" key="1">
    <source>
        <dbReference type="EMBL" id="CAH2228327.1"/>
    </source>
</evidence>
<reference evidence="1" key="1">
    <citation type="submission" date="2022-03" db="EMBL/GenBank/DDBJ databases">
        <authorList>
            <person name="Lindestad O."/>
        </authorList>
    </citation>
    <scope>NUCLEOTIDE SEQUENCE</scope>
</reference>